<reference evidence="2 3" key="1">
    <citation type="submission" date="2016-08" db="EMBL/GenBank/DDBJ databases">
        <title>A Parts List for Fungal Cellulosomes Revealed by Comparative Genomics.</title>
        <authorList>
            <consortium name="DOE Joint Genome Institute"/>
            <person name="Haitjema C.H."/>
            <person name="Gilmore S.P."/>
            <person name="Henske J.K."/>
            <person name="Solomon K.V."/>
            <person name="De Groot R."/>
            <person name="Kuo A."/>
            <person name="Mondo S.J."/>
            <person name="Salamov A.A."/>
            <person name="Labutti K."/>
            <person name="Zhao Z."/>
            <person name="Chiniquy J."/>
            <person name="Barry K."/>
            <person name="Brewer H.M."/>
            <person name="Purvine S.O."/>
            <person name="Wright A.T."/>
            <person name="Boxma B."/>
            <person name="Van Alen T."/>
            <person name="Hackstein J.H."/>
            <person name="Baker S.E."/>
            <person name="Grigoriev I.V."/>
            <person name="O'Malley M.A."/>
        </authorList>
    </citation>
    <scope>NUCLEOTIDE SEQUENCE [LARGE SCALE GENOMIC DNA]</scope>
    <source>
        <strain evidence="2 3">G1</strain>
    </source>
</reference>
<dbReference type="OrthoDB" id="10665047at2759"/>
<dbReference type="EMBL" id="MCOG01000085">
    <property type="protein sequence ID" value="ORY54445.1"/>
    <property type="molecule type" value="Genomic_DNA"/>
</dbReference>
<evidence type="ECO:0000256" key="1">
    <source>
        <dbReference type="SAM" id="MobiDB-lite"/>
    </source>
</evidence>
<proteinExistence type="predicted"/>
<dbReference type="Proteomes" id="UP000193920">
    <property type="component" value="Unassembled WGS sequence"/>
</dbReference>
<feature type="region of interest" description="Disordered" evidence="1">
    <location>
        <begin position="79"/>
        <end position="119"/>
    </location>
</feature>
<feature type="compositionally biased region" description="Low complexity" evidence="1">
    <location>
        <begin position="86"/>
        <end position="119"/>
    </location>
</feature>
<evidence type="ECO:0000313" key="3">
    <source>
        <dbReference type="Proteomes" id="UP000193920"/>
    </source>
</evidence>
<gene>
    <name evidence="2" type="ORF">LY90DRAFT_276723</name>
</gene>
<sequence>MDEFLPFSKQNEDYTNNLSIVDNVIIEDVAKKLISEISNGSSSNELTDANGSINDDNRSLQFSLNNNNGNYNQINTSSDKNLHSFNNSYNNNNNNNNENNRNGENNMNEKGGNGNNGKSKIINKEIRKIRCSLRRAVVDCSERGLFQASKW</sequence>
<protein>
    <submittedName>
        <fullName evidence="2">Uncharacterized protein</fullName>
    </submittedName>
</protein>
<evidence type="ECO:0000313" key="2">
    <source>
        <dbReference type="EMBL" id="ORY54445.1"/>
    </source>
</evidence>
<organism evidence="2 3">
    <name type="scientific">Neocallimastix californiae</name>
    <dbReference type="NCBI Taxonomy" id="1754190"/>
    <lineage>
        <taxon>Eukaryota</taxon>
        <taxon>Fungi</taxon>
        <taxon>Fungi incertae sedis</taxon>
        <taxon>Chytridiomycota</taxon>
        <taxon>Chytridiomycota incertae sedis</taxon>
        <taxon>Neocallimastigomycetes</taxon>
        <taxon>Neocallimastigales</taxon>
        <taxon>Neocallimastigaceae</taxon>
        <taxon>Neocallimastix</taxon>
    </lineage>
</organism>
<dbReference type="AlphaFoldDB" id="A0A1Y2D783"/>
<comment type="caution">
    <text evidence="2">The sequence shown here is derived from an EMBL/GenBank/DDBJ whole genome shotgun (WGS) entry which is preliminary data.</text>
</comment>
<name>A0A1Y2D783_9FUNG</name>
<keyword evidence="3" id="KW-1185">Reference proteome</keyword>
<accession>A0A1Y2D783</accession>